<dbReference type="Proteomes" id="UP001140453">
    <property type="component" value="Unassembled WGS sequence"/>
</dbReference>
<evidence type="ECO:0000313" key="5">
    <source>
        <dbReference type="Proteomes" id="UP001140453"/>
    </source>
</evidence>
<dbReference type="PANTHER" id="PTHR47657:SF14">
    <property type="entry name" value="ZN(2)-C6 FUNGAL-TYPE DOMAIN-CONTAINING PROTEIN"/>
    <property type="match status" value="1"/>
</dbReference>
<dbReference type="InterPro" id="IPR052400">
    <property type="entry name" value="Zn2-C6_fungal_TF"/>
</dbReference>
<comment type="caution">
    <text evidence="4">The sequence shown here is derived from an EMBL/GenBank/DDBJ whole genome shotgun (WGS) entry which is preliminary data.</text>
</comment>
<evidence type="ECO:0000259" key="3">
    <source>
        <dbReference type="PROSITE" id="PS50048"/>
    </source>
</evidence>
<dbReference type="AlphaFoldDB" id="A0A9W8Z172"/>
<dbReference type="Pfam" id="PF00172">
    <property type="entry name" value="Zn_clus"/>
    <property type="match status" value="1"/>
</dbReference>
<dbReference type="InterPro" id="IPR001138">
    <property type="entry name" value="Zn2Cys6_DnaBD"/>
</dbReference>
<name>A0A9W8Z172_9PEZI</name>
<dbReference type="PROSITE" id="PS00463">
    <property type="entry name" value="ZN2_CY6_FUNGAL_1"/>
    <property type="match status" value="1"/>
</dbReference>
<dbReference type="GO" id="GO:0000981">
    <property type="term" value="F:DNA-binding transcription factor activity, RNA polymerase II-specific"/>
    <property type="evidence" value="ECO:0007669"/>
    <property type="project" value="InterPro"/>
</dbReference>
<keyword evidence="5" id="KW-1185">Reference proteome</keyword>
<accession>A0A9W8Z172</accession>
<dbReference type="OrthoDB" id="5295362at2759"/>
<keyword evidence="2" id="KW-0812">Transmembrane</keyword>
<dbReference type="GO" id="GO:0008270">
    <property type="term" value="F:zinc ion binding"/>
    <property type="evidence" value="ECO:0007669"/>
    <property type="project" value="InterPro"/>
</dbReference>
<dbReference type="InterPro" id="IPR036864">
    <property type="entry name" value="Zn2-C6_fun-type_DNA-bd_sf"/>
</dbReference>
<dbReference type="CDD" id="cd00067">
    <property type="entry name" value="GAL4"/>
    <property type="match status" value="1"/>
</dbReference>
<dbReference type="Gene3D" id="4.10.240.10">
    <property type="entry name" value="Zn(2)-C6 fungal-type DNA-binding domain"/>
    <property type="match status" value="1"/>
</dbReference>
<keyword evidence="2" id="KW-1133">Transmembrane helix</keyword>
<gene>
    <name evidence="4" type="ORF">N0V93_003663</name>
</gene>
<evidence type="ECO:0000256" key="2">
    <source>
        <dbReference type="SAM" id="Phobius"/>
    </source>
</evidence>
<proteinExistence type="predicted"/>
<organism evidence="4 5">
    <name type="scientific">Gnomoniopsis smithogilvyi</name>
    <dbReference type="NCBI Taxonomy" id="1191159"/>
    <lineage>
        <taxon>Eukaryota</taxon>
        <taxon>Fungi</taxon>
        <taxon>Dikarya</taxon>
        <taxon>Ascomycota</taxon>
        <taxon>Pezizomycotina</taxon>
        <taxon>Sordariomycetes</taxon>
        <taxon>Sordariomycetidae</taxon>
        <taxon>Diaporthales</taxon>
        <taxon>Gnomoniaceae</taxon>
        <taxon>Gnomoniopsis</taxon>
    </lineage>
</organism>
<evidence type="ECO:0000256" key="1">
    <source>
        <dbReference type="ARBA" id="ARBA00023242"/>
    </source>
</evidence>
<dbReference type="PROSITE" id="PS50048">
    <property type="entry name" value="ZN2_CY6_FUNGAL_2"/>
    <property type="match status" value="1"/>
</dbReference>
<keyword evidence="2" id="KW-0472">Membrane</keyword>
<protein>
    <recommendedName>
        <fullName evidence="3">Zn(2)-C6 fungal-type domain-containing protein</fullName>
    </recommendedName>
</protein>
<feature type="domain" description="Zn(2)-C6 fungal-type" evidence="3">
    <location>
        <begin position="19"/>
        <end position="49"/>
    </location>
</feature>
<keyword evidence="1" id="KW-0539">Nucleus</keyword>
<sequence>MPSNWRNKTRRPHTKSRKGCVRCKRQRRKCDERSPSCTRCASLNIECQYLAARIDTESPVLHGSSIPDDIDASLVERIDSMLSPSTSTTLNDEVLSISPLHFEAHTSDPKPWSPSESRATHRNGALQEANLPPLDAQDLELLTHYLSHTSQTIPFDKIDLYALQIGIPNLAFGSKPLMSSVLALAAVCQCHDLLPTPDDLSNLPLPLPRIQSLLELAERHHRNSLHQIQKAIGTERYDTVLANATLMTLYGSAVHCVRIRLINLHQEGRLGAPLPSEFVPAQSQWISLIRAVHCAFIGLRADVELEGPQNSASPSSVEGSDGELGFDDEVGEVKCSQDGPTKTTLHLFLPIVTATIGAALETLRTRIWRSRESNSSAESDFEACTGALEILESIVVESLSGIKKGSATVTPEDSHDGFIGRLSLVTPWLRAYTARVTSNSDLESISGSATPSPLRRKITAFLNRVDAGFLSLVQDKLELMTLPSPGERGRCFEDENDASRCAMDIFAHWLVLMCLLDGVWWIGGIGMWELGRVVNYMKRPHGREVGQNIDAWWPASMYAIRTELANQRV</sequence>
<dbReference type="SUPFAM" id="SSF57701">
    <property type="entry name" value="Zn2/Cys6 DNA-binding domain"/>
    <property type="match status" value="1"/>
</dbReference>
<reference evidence="4" key="1">
    <citation type="submission" date="2022-10" db="EMBL/GenBank/DDBJ databases">
        <title>Tapping the CABI collections for fungal endophytes: first genome assemblies for Collariella, Neodidymelliopsis, Ascochyta clinopodiicola, Didymella pomorum, Didymosphaeria variabile, Neocosmospora piperis and Neocucurbitaria cava.</title>
        <authorList>
            <person name="Hill R."/>
        </authorList>
    </citation>
    <scope>NUCLEOTIDE SEQUENCE</scope>
    <source>
        <strain evidence="4">IMI 355082</strain>
    </source>
</reference>
<evidence type="ECO:0000313" key="4">
    <source>
        <dbReference type="EMBL" id="KAJ4394445.1"/>
    </source>
</evidence>
<dbReference type="PANTHER" id="PTHR47657">
    <property type="entry name" value="STEROL REGULATORY ELEMENT-BINDING PROTEIN ECM22"/>
    <property type="match status" value="1"/>
</dbReference>
<dbReference type="SMART" id="SM00066">
    <property type="entry name" value="GAL4"/>
    <property type="match status" value="1"/>
</dbReference>
<dbReference type="EMBL" id="JAPEVB010000002">
    <property type="protein sequence ID" value="KAJ4394445.1"/>
    <property type="molecule type" value="Genomic_DNA"/>
</dbReference>
<feature type="transmembrane region" description="Helical" evidence="2">
    <location>
        <begin position="506"/>
        <end position="530"/>
    </location>
</feature>